<dbReference type="InterPro" id="IPR016136">
    <property type="entry name" value="DNA_helicase_N/primase_C"/>
</dbReference>
<dbReference type="GO" id="GO:0003678">
    <property type="term" value="F:DNA helicase activity"/>
    <property type="evidence" value="ECO:0007669"/>
    <property type="project" value="InterPro"/>
</dbReference>
<dbReference type="CDD" id="cd01125">
    <property type="entry name" value="RepA_RSF1010_like"/>
    <property type="match status" value="1"/>
</dbReference>
<dbReference type="GO" id="GO:0006269">
    <property type="term" value="P:DNA replication, synthesis of primer"/>
    <property type="evidence" value="ECO:0007669"/>
    <property type="project" value="UniProtKB-KW"/>
</dbReference>
<dbReference type="AlphaFoldDB" id="C6HWX9"/>
<reference evidence="5 6" key="1">
    <citation type="journal article" date="2009" name="Appl. Environ. Microbiol.">
        <title>Community genomic and proteomic analyses of chemoautotrophic iron-oxidizing "Leptospirillum rubarum" (Group II) and "Leptospirillum ferrodiazotrophum" (Group III) bacteria in acid mine drainage biofilms.</title>
        <authorList>
            <person name="Goltsman D.S."/>
            <person name="Denef V.J."/>
            <person name="Singer S.W."/>
            <person name="VerBerkmoes N.C."/>
            <person name="Lefsrud M."/>
            <person name="Mueller R.S."/>
            <person name="Dick G.J."/>
            <person name="Sun C.L."/>
            <person name="Wheeler K.E."/>
            <person name="Zemla A."/>
            <person name="Baker B.J."/>
            <person name="Hauser L."/>
            <person name="Land M."/>
            <person name="Shah M.B."/>
            <person name="Thelen M.P."/>
            <person name="Hettich R.L."/>
            <person name="Banfield J.F."/>
        </authorList>
    </citation>
    <scope>NUCLEOTIDE SEQUENCE [LARGE SCALE GENOMIC DNA]</scope>
</reference>
<name>C6HWX9_9BACT</name>
<evidence type="ECO:0000259" key="4">
    <source>
        <dbReference type="Pfam" id="PF00772"/>
    </source>
</evidence>
<sequence>MTAPLRYQRPIDVLRNLPAKIEAEKSFLGSVFLDNGVLDRERLTPEDFRLESHRRIYMTMLELWEGRIPIDPVILSDRLEKKDWSRHTGGFEYLDELSIVVPTAANAYHYARILKEQTALRKAKIFNAQHAQAIDEGDLEKISTIQQKIGEIAVIRGEDGFKPLDIRMCISTPPPPQEYVVGHLPDELGIFGMLIGPDGSRKSWLALHIALAVAGGRPVALAPDGKALWSAPKSGKVLYLTLEDSESVLWRRIWDIGLVPGYGWIGEAANNLCILPVPSCDIVSVDSGGIPEPTSNVNRIIREGKGARLIIIDPLAEVLDASENDDRAAKCLVQTLRRISRETGAAVLGVHHQNKTGMMNGEKHAQSSRGSSKIPAGSRWTIVLQPGEDPDWTCVTEGKASYARRDSEKWLHVLRIDDGTGREIASVPVAEDAPDEKPVVVTRGGRLKYPEGGKNVVPDPDDDWG</sequence>
<organism evidence="5 6">
    <name type="scientific">Leptospirillum ferrodiazotrophum</name>
    <dbReference type="NCBI Taxonomy" id="412449"/>
    <lineage>
        <taxon>Bacteria</taxon>
        <taxon>Pseudomonadati</taxon>
        <taxon>Nitrospirota</taxon>
        <taxon>Nitrospiria</taxon>
        <taxon>Nitrospirales</taxon>
        <taxon>Nitrospiraceae</taxon>
        <taxon>Leptospirillum</taxon>
    </lineage>
</organism>
<dbReference type="SUPFAM" id="SSF48024">
    <property type="entry name" value="N-terminal domain of DnaB helicase"/>
    <property type="match status" value="1"/>
</dbReference>
<evidence type="ECO:0000256" key="3">
    <source>
        <dbReference type="ARBA" id="ARBA00023125"/>
    </source>
</evidence>
<dbReference type="SUPFAM" id="SSF52540">
    <property type="entry name" value="P-loop containing nucleoside triphosphate hydrolases"/>
    <property type="match status" value="1"/>
</dbReference>
<evidence type="ECO:0000313" key="5">
    <source>
        <dbReference type="EMBL" id="EES52939.1"/>
    </source>
</evidence>
<dbReference type="Pfam" id="PF00772">
    <property type="entry name" value="DnaB"/>
    <property type="match status" value="1"/>
</dbReference>
<evidence type="ECO:0000313" key="6">
    <source>
        <dbReference type="Proteomes" id="UP000009374"/>
    </source>
</evidence>
<dbReference type="Gene3D" id="1.10.860.10">
    <property type="entry name" value="DNAb Helicase, Chain A"/>
    <property type="match status" value="1"/>
</dbReference>
<protein>
    <submittedName>
        <fullName evidence="5">DnaB domain protein helicase, N-terminal domain protein</fullName>
    </submittedName>
</protein>
<keyword evidence="1" id="KW-0639">Primosome</keyword>
<evidence type="ECO:0000256" key="1">
    <source>
        <dbReference type="ARBA" id="ARBA00022515"/>
    </source>
</evidence>
<feature type="domain" description="DNA helicase DnaB-like N-terminal" evidence="4">
    <location>
        <begin position="17"/>
        <end position="116"/>
    </location>
</feature>
<dbReference type="PANTHER" id="PTHR30153:SF2">
    <property type="entry name" value="REPLICATIVE DNA HELICASE"/>
    <property type="match status" value="1"/>
</dbReference>
<dbReference type="InterPro" id="IPR036185">
    <property type="entry name" value="DNA_heli_DnaB-like_N_sf"/>
</dbReference>
<keyword evidence="5" id="KW-0547">Nucleotide-binding</keyword>
<keyword evidence="2" id="KW-0235">DNA replication</keyword>
<gene>
    <name evidence="5" type="ORF">UBAL3_82700051</name>
</gene>
<dbReference type="Pfam" id="PF13481">
    <property type="entry name" value="AAA_25"/>
    <property type="match status" value="1"/>
</dbReference>
<keyword evidence="6" id="KW-1185">Reference proteome</keyword>
<keyword evidence="5" id="KW-0378">Hydrolase</keyword>
<dbReference type="InterPro" id="IPR038724">
    <property type="entry name" value="RepA"/>
</dbReference>
<keyword evidence="5" id="KW-0067">ATP-binding</keyword>
<keyword evidence="3" id="KW-0238">DNA-binding</keyword>
<dbReference type="GO" id="GO:0003677">
    <property type="term" value="F:DNA binding"/>
    <property type="evidence" value="ECO:0007669"/>
    <property type="project" value="UniProtKB-KW"/>
</dbReference>
<dbReference type="Proteomes" id="UP000009374">
    <property type="component" value="Unassembled WGS sequence"/>
</dbReference>
<evidence type="ECO:0000256" key="2">
    <source>
        <dbReference type="ARBA" id="ARBA00022705"/>
    </source>
</evidence>
<dbReference type="GO" id="GO:1990077">
    <property type="term" value="C:primosome complex"/>
    <property type="evidence" value="ECO:0007669"/>
    <property type="project" value="UniProtKB-KW"/>
</dbReference>
<dbReference type="GO" id="GO:0005829">
    <property type="term" value="C:cytosol"/>
    <property type="evidence" value="ECO:0007669"/>
    <property type="project" value="TreeGrafter"/>
</dbReference>
<keyword evidence="5" id="KW-0347">Helicase</keyword>
<dbReference type="PANTHER" id="PTHR30153">
    <property type="entry name" value="REPLICATIVE DNA HELICASE DNAB"/>
    <property type="match status" value="1"/>
</dbReference>
<dbReference type="EMBL" id="GG693871">
    <property type="protein sequence ID" value="EES52939.1"/>
    <property type="molecule type" value="Genomic_DNA"/>
</dbReference>
<dbReference type="Gene3D" id="3.40.50.300">
    <property type="entry name" value="P-loop containing nucleotide triphosphate hydrolases"/>
    <property type="match status" value="1"/>
</dbReference>
<dbReference type="GO" id="GO:0005524">
    <property type="term" value="F:ATP binding"/>
    <property type="evidence" value="ECO:0007669"/>
    <property type="project" value="InterPro"/>
</dbReference>
<dbReference type="InterPro" id="IPR007693">
    <property type="entry name" value="DNA_helicase_DnaB-like_N"/>
</dbReference>
<dbReference type="InterPro" id="IPR027417">
    <property type="entry name" value="P-loop_NTPase"/>
</dbReference>
<accession>C6HWX9</accession>
<proteinExistence type="predicted"/>